<keyword evidence="6" id="KW-0732">Signal</keyword>
<evidence type="ECO:0000256" key="3">
    <source>
        <dbReference type="ARBA" id="ARBA00022801"/>
    </source>
</evidence>
<evidence type="ECO:0000256" key="2">
    <source>
        <dbReference type="ARBA" id="ARBA00022670"/>
    </source>
</evidence>
<dbReference type="PROSITE" id="PS50106">
    <property type="entry name" value="PDZ"/>
    <property type="match status" value="1"/>
</dbReference>
<dbReference type="InterPro" id="IPR029045">
    <property type="entry name" value="ClpP/crotonase-like_dom_sf"/>
</dbReference>
<dbReference type="Gene3D" id="2.30.42.10">
    <property type="match status" value="1"/>
</dbReference>
<evidence type="ECO:0000256" key="1">
    <source>
        <dbReference type="ARBA" id="ARBA00009179"/>
    </source>
</evidence>
<dbReference type="GO" id="GO:0006508">
    <property type="term" value="P:proteolysis"/>
    <property type="evidence" value="ECO:0007669"/>
    <property type="project" value="UniProtKB-KW"/>
</dbReference>
<dbReference type="Gene3D" id="3.30.750.44">
    <property type="match status" value="1"/>
</dbReference>
<dbReference type="InterPro" id="IPR005151">
    <property type="entry name" value="Tail-specific_protease"/>
</dbReference>
<dbReference type="InterPro" id="IPR004447">
    <property type="entry name" value="Peptidase_S41A"/>
</dbReference>
<keyword evidence="4 5" id="KW-0720">Serine protease</keyword>
<dbReference type="PANTHER" id="PTHR32060">
    <property type="entry name" value="TAIL-SPECIFIC PROTEASE"/>
    <property type="match status" value="1"/>
</dbReference>
<dbReference type="NCBIfam" id="TIGR00225">
    <property type="entry name" value="prc"/>
    <property type="match status" value="1"/>
</dbReference>
<sequence>MTASGRSRFPRPALSRLGALTLTLLILGSCAAAPQQQAAGESQFDEGQVRRMFSAGYQDISSVYIREIPVEDLAMHALRGLSDIDPSIAVTQDGKTFVMTVGGLRAGQYDMPEGDSSGPWARATAEAVADTRKLSKPLADTPIESVYETMFDAMLTQLDTYSRYAGRDEARENRASRDGFGGIGVRIRVVEEGVRVMDVMEGTPAEAAGLKNDDLIVSIDGESAVGLDQRDVVRRLRGPLDSKVEMTVRREGVGQPIKLDITRAHIVPQTVSYHPEGREAYFKVTGFNQNTTRSLRDKILEAQHEMGGNLAGYILDLRGNPGGLLDQSVTVADLFIGHGRIVSTHGRHPDSHQYFDAQDDVITGGRPVVALVNGNSASASEIVAAALQDSGQAVIVGSNSFGKGTVQTVLRMPNEGELTLTWARFHAPSGYALQHRGVLPDICTSTDVGGADEVVDRLVAGQLPIARAVRQADIQPDDETALAALRARCPTRETESEIDVKVARRLIEDPGLYARARGDAPTNTADRGHAVAAAVVK</sequence>
<dbReference type="SMART" id="SM00228">
    <property type="entry name" value="PDZ"/>
    <property type="match status" value="1"/>
</dbReference>
<dbReference type="PROSITE" id="PS51257">
    <property type="entry name" value="PROKAR_LIPOPROTEIN"/>
    <property type="match status" value="1"/>
</dbReference>
<dbReference type="SUPFAM" id="SSF50156">
    <property type="entry name" value="PDZ domain-like"/>
    <property type="match status" value="1"/>
</dbReference>
<dbReference type="Pfam" id="PF17820">
    <property type="entry name" value="PDZ_6"/>
    <property type="match status" value="1"/>
</dbReference>
<comment type="similarity">
    <text evidence="1 5">Belongs to the peptidase S41A family.</text>
</comment>
<dbReference type="InterPro" id="IPR036034">
    <property type="entry name" value="PDZ_sf"/>
</dbReference>
<dbReference type="GO" id="GO:0004175">
    <property type="term" value="F:endopeptidase activity"/>
    <property type="evidence" value="ECO:0007669"/>
    <property type="project" value="TreeGrafter"/>
</dbReference>
<evidence type="ECO:0000313" key="9">
    <source>
        <dbReference type="Proteomes" id="UP000192917"/>
    </source>
</evidence>
<dbReference type="SMART" id="SM00245">
    <property type="entry name" value="TSPc"/>
    <property type="match status" value="1"/>
</dbReference>
<keyword evidence="9" id="KW-1185">Reference proteome</keyword>
<feature type="signal peptide" evidence="6">
    <location>
        <begin position="1"/>
        <end position="31"/>
    </location>
</feature>
<name>A0A1Y6BTK1_9PROT</name>
<keyword evidence="2 5" id="KW-0645">Protease</keyword>
<feature type="chain" id="PRO_5012780146" evidence="6">
    <location>
        <begin position="32"/>
        <end position="537"/>
    </location>
</feature>
<dbReference type="CDD" id="cd06782">
    <property type="entry name" value="cpPDZ_CPP-like"/>
    <property type="match status" value="1"/>
</dbReference>
<dbReference type="RefSeq" id="WP_085122749.1">
    <property type="nucleotide sequence ID" value="NZ_FWZX01000007.1"/>
</dbReference>
<evidence type="ECO:0000259" key="7">
    <source>
        <dbReference type="PROSITE" id="PS50106"/>
    </source>
</evidence>
<dbReference type="CDD" id="cd07560">
    <property type="entry name" value="Peptidase_S41_CPP"/>
    <property type="match status" value="1"/>
</dbReference>
<dbReference type="InterPro" id="IPR001478">
    <property type="entry name" value="PDZ"/>
</dbReference>
<dbReference type="GO" id="GO:0007165">
    <property type="term" value="P:signal transduction"/>
    <property type="evidence" value="ECO:0007669"/>
    <property type="project" value="TreeGrafter"/>
</dbReference>
<dbReference type="Gene3D" id="3.90.226.10">
    <property type="entry name" value="2-enoyl-CoA Hydratase, Chain A, domain 1"/>
    <property type="match status" value="1"/>
</dbReference>
<dbReference type="GO" id="GO:0030288">
    <property type="term" value="C:outer membrane-bounded periplasmic space"/>
    <property type="evidence" value="ECO:0007669"/>
    <property type="project" value="TreeGrafter"/>
</dbReference>
<gene>
    <name evidence="8" type="ORF">SAMN05428998_10743</name>
</gene>
<evidence type="ECO:0000256" key="4">
    <source>
        <dbReference type="ARBA" id="ARBA00022825"/>
    </source>
</evidence>
<dbReference type="STRING" id="560819.SAMN05428998_10743"/>
<dbReference type="SUPFAM" id="SSF52096">
    <property type="entry name" value="ClpP/crotonase"/>
    <property type="match status" value="1"/>
</dbReference>
<dbReference type="AlphaFoldDB" id="A0A1Y6BTK1"/>
<protein>
    <submittedName>
        <fullName evidence="8">Carboxyl-terminal processing protease</fullName>
    </submittedName>
</protein>
<accession>A0A1Y6BTK1</accession>
<organism evidence="8 9">
    <name type="scientific">Tistlia consotensis USBA 355</name>
    <dbReference type="NCBI Taxonomy" id="560819"/>
    <lineage>
        <taxon>Bacteria</taxon>
        <taxon>Pseudomonadati</taxon>
        <taxon>Pseudomonadota</taxon>
        <taxon>Alphaproteobacteria</taxon>
        <taxon>Rhodospirillales</taxon>
        <taxon>Rhodovibrionaceae</taxon>
        <taxon>Tistlia</taxon>
    </lineage>
</organism>
<evidence type="ECO:0000256" key="5">
    <source>
        <dbReference type="RuleBase" id="RU004404"/>
    </source>
</evidence>
<keyword evidence="3 5" id="KW-0378">Hydrolase</keyword>
<evidence type="ECO:0000313" key="8">
    <source>
        <dbReference type="EMBL" id="SMF20754.1"/>
    </source>
</evidence>
<dbReference type="EMBL" id="FWZX01000007">
    <property type="protein sequence ID" value="SMF20754.1"/>
    <property type="molecule type" value="Genomic_DNA"/>
</dbReference>
<feature type="domain" description="PDZ" evidence="7">
    <location>
        <begin position="172"/>
        <end position="237"/>
    </location>
</feature>
<dbReference type="InterPro" id="IPR041489">
    <property type="entry name" value="PDZ_6"/>
</dbReference>
<dbReference type="Proteomes" id="UP000192917">
    <property type="component" value="Unassembled WGS sequence"/>
</dbReference>
<dbReference type="PANTHER" id="PTHR32060:SF22">
    <property type="entry name" value="CARBOXYL-TERMINAL-PROCESSING PEPTIDASE 3, CHLOROPLASTIC"/>
    <property type="match status" value="1"/>
</dbReference>
<proteinExistence type="inferred from homology"/>
<dbReference type="GO" id="GO:0008236">
    <property type="term" value="F:serine-type peptidase activity"/>
    <property type="evidence" value="ECO:0007669"/>
    <property type="project" value="UniProtKB-KW"/>
</dbReference>
<reference evidence="8 9" key="1">
    <citation type="submission" date="2017-04" db="EMBL/GenBank/DDBJ databases">
        <authorList>
            <person name="Afonso C.L."/>
            <person name="Miller P.J."/>
            <person name="Scott M.A."/>
            <person name="Spackman E."/>
            <person name="Goraichik I."/>
            <person name="Dimitrov K.M."/>
            <person name="Suarez D.L."/>
            <person name="Swayne D.E."/>
        </authorList>
    </citation>
    <scope>NUCLEOTIDE SEQUENCE [LARGE SCALE GENOMIC DNA]</scope>
    <source>
        <strain evidence="8 9">USBA 355</strain>
    </source>
</reference>
<evidence type="ECO:0000256" key="6">
    <source>
        <dbReference type="SAM" id="SignalP"/>
    </source>
</evidence>
<dbReference type="Pfam" id="PF03572">
    <property type="entry name" value="Peptidase_S41"/>
    <property type="match status" value="1"/>
</dbReference>